<dbReference type="EMBL" id="JAAKYA010000052">
    <property type="protein sequence ID" value="NGO39258.1"/>
    <property type="molecule type" value="Genomic_DNA"/>
</dbReference>
<comment type="pathway">
    <text evidence="1">Amino-acid biosynthesis; L-asparagine biosynthesis; L-asparagine from L-aspartate (L-Gln route): step 1/1.</text>
</comment>
<proteinExistence type="predicted"/>
<dbReference type="GO" id="GO:0006529">
    <property type="term" value="P:asparagine biosynthetic process"/>
    <property type="evidence" value="ECO:0007669"/>
    <property type="project" value="InterPro"/>
</dbReference>
<dbReference type="EC" id="6.3.5.4" evidence="2"/>
<dbReference type="RefSeq" id="WP_165107177.1">
    <property type="nucleotide sequence ID" value="NZ_JAAKYA010000052.1"/>
</dbReference>
<evidence type="ECO:0000259" key="4">
    <source>
        <dbReference type="Pfam" id="PF00733"/>
    </source>
</evidence>
<dbReference type="InterPro" id="IPR001962">
    <property type="entry name" value="Asn_synthase"/>
</dbReference>
<reference evidence="5 6" key="1">
    <citation type="submission" date="2020-02" db="EMBL/GenBank/DDBJ databases">
        <title>Draft genome sequence of Limisphaera ngatamarikiensis NGM72.4T, a thermophilic Verrucomicrobia grouped in subdivision 3.</title>
        <authorList>
            <person name="Carere C.R."/>
            <person name="Steen J."/>
            <person name="Hugenholtz P."/>
            <person name="Stott M.B."/>
        </authorList>
    </citation>
    <scope>NUCLEOTIDE SEQUENCE [LARGE SCALE GENOMIC DNA]</scope>
    <source>
        <strain evidence="5 6">NGM72.4</strain>
    </source>
</reference>
<evidence type="ECO:0000313" key="5">
    <source>
        <dbReference type="EMBL" id="NGO39258.1"/>
    </source>
</evidence>
<evidence type="ECO:0000256" key="2">
    <source>
        <dbReference type="ARBA" id="ARBA00012737"/>
    </source>
</evidence>
<dbReference type="AlphaFoldDB" id="A0A6M1RGT7"/>
<dbReference type="InterPro" id="IPR051786">
    <property type="entry name" value="ASN_synthetase/amidase"/>
</dbReference>
<dbReference type="InterPro" id="IPR014729">
    <property type="entry name" value="Rossmann-like_a/b/a_fold"/>
</dbReference>
<sequence>MPDLLLDTRPVERRSPPDPSTLFRWSPRLRARAIDNEQFRLILTWCEPDALWEPATNREGAVCAVTGFLALDEEEWTSAEAGSSDDLCGGLAARAVHHRYRERGTPGWDHLSGNCAIVLFDPVQSVLHLRTDPAGCFPVFGCVVDGYPVWASHPDVLAAVVDRAHRVDEVSLAEFIQASTVTPPWTYYQGIEACEAGSVFTLDLRTRRLTSRRYFSFEYRADPNPDPDALAEELAAAWRKAVRRRSLPRLGRIAVALSGGLDSRLVLGCMNDPSRAFAFTCYDAPNRELATARAIARAAGAGFHPIQRPTDYYGEHAPMGVRVSGGMGTFANNHFLGVLEPLQAAGQQMLLTGCYCDYLFKGLPLNRRIRFWDGHEVLAPYRHQFYFDHWVFDTALATRARERWDVRFPPELRQDRSDPALFRIETLRTFPLYHEGDNQQRLVPQRLVGWSPPATDLEVLKVYCRVPSRLKLNRDLFLRTARRLLANSPLIRVPDANTGAPLNAPAWREALSWQWLRFQRKLRFLRTSIASDGSWPDWTRYYRQSPALEHHWRCAGTDLHDLILCVTGWRRLPERPADFPPEQCFLFVPLLTLKLWWAHRACSGGSPN</sequence>
<keyword evidence="6" id="KW-1185">Reference proteome</keyword>
<evidence type="ECO:0000313" key="6">
    <source>
        <dbReference type="Proteomes" id="UP000477311"/>
    </source>
</evidence>
<gene>
    <name evidence="5" type="ORF">G4L39_07580</name>
</gene>
<dbReference type="PANTHER" id="PTHR43284">
    <property type="entry name" value="ASPARAGINE SYNTHETASE (GLUTAMINE-HYDROLYZING)"/>
    <property type="match status" value="1"/>
</dbReference>
<dbReference type="Gene3D" id="3.60.20.10">
    <property type="entry name" value="Glutamine Phosphoribosylpyrophosphate, subunit 1, domain 1"/>
    <property type="match status" value="1"/>
</dbReference>
<accession>A0A6M1RGT7</accession>
<dbReference type="Gene3D" id="3.40.50.620">
    <property type="entry name" value="HUPs"/>
    <property type="match status" value="1"/>
</dbReference>
<comment type="caution">
    <text evidence="5">The sequence shown here is derived from an EMBL/GenBank/DDBJ whole genome shotgun (WGS) entry which is preliminary data.</text>
</comment>
<dbReference type="GO" id="GO:0004066">
    <property type="term" value="F:asparagine synthase (glutamine-hydrolyzing) activity"/>
    <property type="evidence" value="ECO:0007669"/>
    <property type="project" value="UniProtKB-EC"/>
</dbReference>
<feature type="domain" description="Asparagine synthetase" evidence="4">
    <location>
        <begin position="235"/>
        <end position="487"/>
    </location>
</feature>
<evidence type="ECO:0000256" key="3">
    <source>
        <dbReference type="ARBA" id="ARBA00048741"/>
    </source>
</evidence>
<evidence type="ECO:0000256" key="1">
    <source>
        <dbReference type="ARBA" id="ARBA00005187"/>
    </source>
</evidence>
<dbReference type="SUPFAM" id="SSF56235">
    <property type="entry name" value="N-terminal nucleophile aminohydrolases (Ntn hydrolases)"/>
    <property type="match status" value="1"/>
</dbReference>
<name>A0A6M1RGT7_9BACT</name>
<dbReference type="InterPro" id="IPR029055">
    <property type="entry name" value="Ntn_hydrolases_N"/>
</dbReference>
<dbReference type="PANTHER" id="PTHR43284:SF1">
    <property type="entry name" value="ASPARAGINE SYNTHETASE"/>
    <property type="match status" value="1"/>
</dbReference>
<dbReference type="Pfam" id="PF00733">
    <property type="entry name" value="Asn_synthase"/>
    <property type="match status" value="1"/>
</dbReference>
<protein>
    <recommendedName>
        <fullName evidence="2">asparagine synthase (glutamine-hydrolyzing)</fullName>
        <ecNumber evidence="2">6.3.5.4</ecNumber>
    </recommendedName>
</protein>
<dbReference type="Proteomes" id="UP000477311">
    <property type="component" value="Unassembled WGS sequence"/>
</dbReference>
<comment type="catalytic activity">
    <reaction evidence="3">
        <text>L-aspartate + L-glutamine + ATP + H2O = L-asparagine + L-glutamate + AMP + diphosphate + H(+)</text>
        <dbReference type="Rhea" id="RHEA:12228"/>
        <dbReference type="ChEBI" id="CHEBI:15377"/>
        <dbReference type="ChEBI" id="CHEBI:15378"/>
        <dbReference type="ChEBI" id="CHEBI:29985"/>
        <dbReference type="ChEBI" id="CHEBI:29991"/>
        <dbReference type="ChEBI" id="CHEBI:30616"/>
        <dbReference type="ChEBI" id="CHEBI:33019"/>
        <dbReference type="ChEBI" id="CHEBI:58048"/>
        <dbReference type="ChEBI" id="CHEBI:58359"/>
        <dbReference type="ChEBI" id="CHEBI:456215"/>
        <dbReference type="EC" id="6.3.5.4"/>
    </reaction>
</comment>
<dbReference type="SUPFAM" id="SSF52402">
    <property type="entry name" value="Adenine nucleotide alpha hydrolases-like"/>
    <property type="match status" value="1"/>
</dbReference>
<organism evidence="5 6">
    <name type="scientific">Limisphaera ngatamarikiensis</name>
    <dbReference type="NCBI Taxonomy" id="1324935"/>
    <lineage>
        <taxon>Bacteria</taxon>
        <taxon>Pseudomonadati</taxon>
        <taxon>Verrucomicrobiota</taxon>
        <taxon>Verrucomicrobiia</taxon>
        <taxon>Limisphaerales</taxon>
        <taxon>Limisphaeraceae</taxon>
        <taxon>Limisphaera</taxon>
    </lineage>
</organism>